<evidence type="ECO:0000259" key="1">
    <source>
        <dbReference type="Pfam" id="PF07883"/>
    </source>
</evidence>
<evidence type="ECO:0000313" key="2">
    <source>
        <dbReference type="EMBL" id="MDQ0490069.1"/>
    </source>
</evidence>
<dbReference type="InterPro" id="IPR013096">
    <property type="entry name" value="Cupin_2"/>
</dbReference>
<dbReference type="Gene3D" id="2.60.120.10">
    <property type="entry name" value="Jelly Rolls"/>
    <property type="match status" value="1"/>
</dbReference>
<dbReference type="SUPFAM" id="SSF51182">
    <property type="entry name" value="RmlC-like cupins"/>
    <property type="match status" value="1"/>
</dbReference>
<dbReference type="EMBL" id="JAUSWC010000019">
    <property type="protein sequence ID" value="MDQ0490069.1"/>
    <property type="molecule type" value="Genomic_DNA"/>
</dbReference>
<name>A0ABU0KL16_9ACTN</name>
<sequence length="206" mass="23472">MTDDALTHEHAEEGEAAEDARLAGLYHSKKDRVFVRGIQGEYNLDAELARLRSMPRVRKASEIKFVDGPQAYSRHYVEPKDGISQLFHLHLEEYGPGGRSQKHGHVNEAAFYILDGVGYEIHDGIRYDWKAGDVAIVHNNCVHQHFNASAEKPARALVLKTKPMYLFMNMLFQKQVEPRQLEPTPEGVGFEVREEEDDFNHPEGGY</sequence>
<keyword evidence="3" id="KW-1185">Reference proteome</keyword>
<comment type="caution">
    <text evidence="2">The sequence shown here is derived from an EMBL/GenBank/DDBJ whole genome shotgun (WGS) entry which is preliminary data.</text>
</comment>
<dbReference type="RefSeq" id="WP_019526846.1">
    <property type="nucleotide sequence ID" value="NZ_JAUSWC010000019.1"/>
</dbReference>
<reference evidence="2 3" key="1">
    <citation type="submission" date="2023-07" db="EMBL/GenBank/DDBJ databases">
        <title>Genomic Encyclopedia of Type Strains, Phase IV (KMG-IV): sequencing the most valuable type-strain genomes for metagenomic binning, comparative biology and taxonomic classification.</title>
        <authorList>
            <person name="Goeker M."/>
        </authorList>
    </citation>
    <scope>NUCLEOTIDE SEQUENCE [LARGE SCALE GENOMIC DNA]</scope>
    <source>
        <strain evidence="2 3">DSM 40573</strain>
    </source>
</reference>
<accession>A0ABU0KL16</accession>
<dbReference type="Proteomes" id="UP001236795">
    <property type="component" value="Unassembled WGS sequence"/>
</dbReference>
<gene>
    <name evidence="2" type="ORF">QO019_004950</name>
</gene>
<dbReference type="Pfam" id="PF07883">
    <property type="entry name" value="Cupin_2"/>
    <property type="match status" value="1"/>
</dbReference>
<evidence type="ECO:0000313" key="3">
    <source>
        <dbReference type="Proteomes" id="UP001236795"/>
    </source>
</evidence>
<proteinExistence type="predicted"/>
<feature type="domain" description="Cupin type-2" evidence="1">
    <location>
        <begin position="91"/>
        <end position="158"/>
    </location>
</feature>
<dbReference type="InterPro" id="IPR011051">
    <property type="entry name" value="RmlC_Cupin_sf"/>
</dbReference>
<dbReference type="InterPro" id="IPR014710">
    <property type="entry name" value="RmlC-like_jellyroll"/>
</dbReference>
<protein>
    <submittedName>
        <fullName evidence="2">RmlC-like cupin family protein</fullName>
    </submittedName>
</protein>
<organism evidence="2 3">
    <name type="scientific">Streptomyces thermodiastaticus</name>
    <dbReference type="NCBI Taxonomy" id="44061"/>
    <lineage>
        <taxon>Bacteria</taxon>
        <taxon>Bacillati</taxon>
        <taxon>Actinomycetota</taxon>
        <taxon>Actinomycetes</taxon>
        <taxon>Kitasatosporales</taxon>
        <taxon>Streptomycetaceae</taxon>
        <taxon>Streptomyces</taxon>
    </lineage>
</organism>